<feature type="compositionally biased region" description="Basic and acidic residues" evidence="6">
    <location>
        <begin position="453"/>
        <end position="470"/>
    </location>
</feature>
<feature type="region of interest" description="Disordered" evidence="6">
    <location>
        <begin position="437"/>
        <end position="497"/>
    </location>
</feature>
<keyword evidence="3" id="KW-0210">Decarboxylase</keyword>
<dbReference type="Pfam" id="PF01276">
    <property type="entry name" value="OKR_DC_1"/>
    <property type="match status" value="2"/>
</dbReference>
<dbReference type="SUPFAM" id="SSF55904">
    <property type="entry name" value="Ornithine decarboxylase C-terminal domain"/>
    <property type="match status" value="1"/>
</dbReference>
<feature type="domain" description="Orn/Lys/Arg decarboxylases family 1 pyridoxal-P attachment site" evidence="7">
    <location>
        <begin position="3"/>
        <end position="123"/>
    </location>
</feature>
<dbReference type="GO" id="GO:0016831">
    <property type="term" value="F:carboxy-lyase activity"/>
    <property type="evidence" value="ECO:0007669"/>
    <property type="project" value="UniProtKB-KW"/>
</dbReference>
<organism evidence="9 10">
    <name type="scientific">Porcincola intestinalis</name>
    <dbReference type="NCBI Taxonomy" id="2606632"/>
    <lineage>
        <taxon>Bacteria</taxon>
        <taxon>Bacillati</taxon>
        <taxon>Bacillota</taxon>
        <taxon>Clostridia</taxon>
        <taxon>Lachnospirales</taxon>
        <taxon>Lachnospiraceae</taxon>
        <taxon>Porcincola</taxon>
    </lineage>
</organism>
<gene>
    <name evidence="9" type="ORF">FYJ35_05620</name>
</gene>
<keyword evidence="9" id="KW-0808">Transferase</keyword>
<evidence type="ECO:0000259" key="7">
    <source>
        <dbReference type="Pfam" id="PF01276"/>
    </source>
</evidence>
<comment type="cofactor">
    <cofactor evidence="1">
        <name>pyridoxal 5'-phosphate</name>
        <dbReference type="ChEBI" id="CHEBI:597326"/>
    </cofactor>
</comment>
<feature type="domain" description="Orn/Lys/Arg decarboxylases family 1 pyridoxal-P attachment site" evidence="7">
    <location>
        <begin position="212"/>
        <end position="372"/>
    </location>
</feature>
<keyword evidence="9" id="KW-0032">Aminotransferase</keyword>
<dbReference type="GO" id="GO:0008483">
    <property type="term" value="F:transaminase activity"/>
    <property type="evidence" value="ECO:0007669"/>
    <property type="project" value="UniProtKB-KW"/>
</dbReference>
<dbReference type="InterPro" id="IPR000310">
    <property type="entry name" value="Orn/Lys/Arg_deCO2ase_major_dom"/>
</dbReference>
<dbReference type="Proteomes" id="UP000481852">
    <property type="component" value="Unassembled WGS sequence"/>
</dbReference>
<protein>
    <submittedName>
        <fullName evidence="9">Aminotransferase class V-fold PLP-dependent enzyme</fullName>
    </submittedName>
</protein>
<dbReference type="InterPro" id="IPR052357">
    <property type="entry name" value="Orn_Lys_Arg_decarboxylase-I"/>
</dbReference>
<dbReference type="SUPFAM" id="SSF53383">
    <property type="entry name" value="PLP-dependent transferases"/>
    <property type="match status" value="1"/>
</dbReference>
<evidence type="ECO:0000256" key="6">
    <source>
        <dbReference type="SAM" id="MobiDB-lite"/>
    </source>
</evidence>
<evidence type="ECO:0000256" key="5">
    <source>
        <dbReference type="ARBA" id="ARBA00023239"/>
    </source>
</evidence>
<dbReference type="InterPro" id="IPR015424">
    <property type="entry name" value="PyrdxlP-dep_Trfase"/>
</dbReference>
<dbReference type="InterPro" id="IPR015421">
    <property type="entry name" value="PyrdxlP-dep_Trfase_major"/>
</dbReference>
<evidence type="ECO:0000256" key="4">
    <source>
        <dbReference type="ARBA" id="ARBA00022898"/>
    </source>
</evidence>
<sequence>MPYLYDELVRYCGSDAYPFHMPGHKRRLGQLKDPFSFDITEIDGFDNLHHAEGILLEAEKRAARLYGAEETHFLVNGSTAGILSAIGAATTAGGHLLMMRASHKAAYHAVAAGGLTAHYLAGTSGSAAPHIRLVGGCGNRAGSGDAEPGCAQADGLTEPGSLKMCESEKPGCARAAGQSEPDDRKAYGNTVQDHAQASGLSELDCGQPADPAEVERALAEDPRIQAVYITSPTYDGIVSDVRAIAEIAHRHGIPLIVDEAHGAHFGMHEIFPESSVKLGADLVIHSVHKTLPSLTQTALIHVQGKLVSRRRLREMLDIFQTSSPSYVLMASIDQCIRMLESQGRELFDRLAENLRWFYTAVADLSSISCIVTDDPSKILLRPAGHEAGELYDALRQTWHLQPEMLSRSYVLMLSSIGDDEEGFRRLSEALHQIDRSWSTAGSPPTVSKAAMPEGDRRKPVGIGEQEKQEARSAVTGPEAPREMAGSADRPAEHARSSFPEAVMTIRKAQDSAQERILFAEVAGRVSGEYLYLYPPGIPLITPGERIPDDLPVRVRDLMEAGYAVEGADDHSLSSIWCVGQQEEGEKPERP</sequence>
<feature type="domain" description="Orn/Lys/Arg decarboxylase C-terminal" evidence="8">
    <location>
        <begin position="493"/>
        <end position="548"/>
    </location>
</feature>
<proteinExistence type="inferred from homology"/>
<evidence type="ECO:0000256" key="1">
    <source>
        <dbReference type="ARBA" id="ARBA00001933"/>
    </source>
</evidence>
<keyword evidence="4" id="KW-0663">Pyridoxal phosphate</keyword>
<evidence type="ECO:0000256" key="3">
    <source>
        <dbReference type="ARBA" id="ARBA00022793"/>
    </source>
</evidence>
<accession>A0A6L5X4G6</accession>
<dbReference type="Gene3D" id="3.90.100.10">
    <property type="entry name" value="Orn/Lys/Arg decarboxylase, C-terminal domain"/>
    <property type="match status" value="1"/>
</dbReference>
<name>A0A6L5X4G6_9FIRM</name>
<reference evidence="9 10" key="1">
    <citation type="submission" date="2019-08" db="EMBL/GenBank/DDBJ databases">
        <title>In-depth cultivation of the pig gut microbiome towards novel bacterial diversity and tailored functional studies.</title>
        <authorList>
            <person name="Wylensek D."/>
            <person name="Hitch T.C.A."/>
            <person name="Clavel T."/>
        </authorList>
    </citation>
    <scope>NUCLEOTIDE SEQUENCE [LARGE SCALE GENOMIC DNA]</scope>
    <source>
        <strain evidence="9 10">Oil+RF-744-WCA-WT-11</strain>
    </source>
</reference>
<evidence type="ECO:0000313" key="9">
    <source>
        <dbReference type="EMBL" id="MSS14525.1"/>
    </source>
</evidence>
<dbReference type="RefSeq" id="WP_154524396.1">
    <property type="nucleotide sequence ID" value="NZ_VULZ01000004.1"/>
</dbReference>
<dbReference type="InterPro" id="IPR008286">
    <property type="entry name" value="Prn/Lys/Arg_de-COase_C"/>
</dbReference>
<comment type="caution">
    <text evidence="9">The sequence shown here is derived from an EMBL/GenBank/DDBJ whole genome shotgun (WGS) entry which is preliminary data.</text>
</comment>
<dbReference type="AlphaFoldDB" id="A0A6L5X4G6"/>
<evidence type="ECO:0000259" key="8">
    <source>
        <dbReference type="Pfam" id="PF03711"/>
    </source>
</evidence>
<keyword evidence="10" id="KW-1185">Reference proteome</keyword>
<dbReference type="Pfam" id="PF03711">
    <property type="entry name" value="OKR_DC_1_C"/>
    <property type="match status" value="1"/>
</dbReference>
<dbReference type="Gene3D" id="3.40.640.10">
    <property type="entry name" value="Type I PLP-dependent aspartate aminotransferase-like (Major domain)"/>
    <property type="match status" value="2"/>
</dbReference>
<evidence type="ECO:0000256" key="2">
    <source>
        <dbReference type="ARBA" id="ARBA00010671"/>
    </source>
</evidence>
<dbReference type="EMBL" id="VULZ01000004">
    <property type="protein sequence ID" value="MSS14525.1"/>
    <property type="molecule type" value="Genomic_DNA"/>
</dbReference>
<dbReference type="PANTHER" id="PTHR43277">
    <property type="entry name" value="ARGININE DECARBOXYLASE"/>
    <property type="match status" value="1"/>
</dbReference>
<dbReference type="PANTHER" id="PTHR43277:SF4">
    <property type="entry name" value="ARGININE DECARBOXYLASE"/>
    <property type="match status" value="1"/>
</dbReference>
<keyword evidence="5" id="KW-0456">Lyase</keyword>
<evidence type="ECO:0000313" key="10">
    <source>
        <dbReference type="Proteomes" id="UP000481852"/>
    </source>
</evidence>
<comment type="similarity">
    <text evidence="2">Belongs to the Orn/Lys/Arg decarboxylase class-I family.</text>
</comment>
<dbReference type="InterPro" id="IPR036633">
    <property type="entry name" value="Prn/Lys/Arg_de-COase_C_sf"/>
</dbReference>